<keyword evidence="3 5" id="KW-1133">Transmembrane helix</keyword>
<dbReference type="Pfam" id="PF00520">
    <property type="entry name" value="Ion_trans"/>
    <property type="match status" value="1"/>
</dbReference>
<dbReference type="EMBL" id="CAXLJM020000022">
    <property type="protein sequence ID" value="CAL8088475.1"/>
    <property type="molecule type" value="Genomic_DNA"/>
</dbReference>
<proteinExistence type="predicted"/>
<dbReference type="PANTHER" id="PTHR10037">
    <property type="entry name" value="VOLTAGE-GATED CATION CHANNEL CALCIUM AND SODIUM"/>
    <property type="match status" value="1"/>
</dbReference>
<evidence type="ECO:0000256" key="5">
    <source>
        <dbReference type="SAM" id="Phobius"/>
    </source>
</evidence>
<dbReference type="InterPro" id="IPR005821">
    <property type="entry name" value="Ion_trans_dom"/>
</dbReference>
<evidence type="ECO:0000256" key="2">
    <source>
        <dbReference type="ARBA" id="ARBA00022692"/>
    </source>
</evidence>
<evidence type="ECO:0000256" key="4">
    <source>
        <dbReference type="ARBA" id="ARBA00023136"/>
    </source>
</evidence>
<keyword evidence="4 5" id="KW-0472">Membrane</keyword>
<keyword evidence="2 5" id="KW-0812">Transmembrane</keyword>
<sequence length="140" mass="16222">MRDQAPADDPQTLLAGDCIPTKCWQSNFFICRTMRGWSWERWDKLRGWAVSIVGHPAFEWMILALIFASSITLAFEDVHLDERPQLKKALYILNFVFTGIFLVEMILKWFALGLWNYFTSPWTILDAFIVAVSTKKVVST</sequence>
<dbReference type="InterPro" id="IPR027359">
    <property type="entry name" value="Volt_channel_dom_sf"/>
</dbReference>
<dbReference type="SUPFAM" id="SSF81324">
    <property type="entry name" value="Voltage-gated potassium channels"/>
    <property type="match status" value="1"/>
</dbReference>
<protein>
    <recommendedName>
        <fullName evidence="6">Ion transport domain-containing protein</fullName>
    </recommendedName>
</protein>
<dbReference type="PANTHER" id="PTHR10037:SF62">
    <property type="entry name" value="SODIUM CHANNEL PROTEIN 60E"/>
    <property type="match status" value="1"/>
</dbReference>
<feature type="domain" description="Ion transport" evidence="6">
    <location>
        <begin position="55"/>
        <end position="133"/>
    </location>
</feature>
<name>A0ABP1Q473_9HEXA</name>
<keyword evidence="8" id="KW-1185">Reference proteome</keyword>
<gene>
    <name evidence="7" type="ORF">ODALV1_LOCUS7067</name>
</gene>
<evidence type="ECO:0000259" key="6">
    <source>
        <dbReference type="Pfam" id="PF00520"/>
    </source>
</evidence>
<reference evidence="7 8" key="1">
    <citation type="submission" date="2024-08" db="EMBL/GenBank/DDBJ databases">
        <authorList>
            <person name="Cucini C."/>
            <person name="Frati F."/>
        </authorList>
    </citation>
    <scope>NUCLEOTIDE SEQUENCE [LARGE SCALE GENOMIC DNA]</scope>
</reference>
<evidence type="ECO:0000313" key="8">
    <source>
        <dbReference type="Proteomes" id="UP001642540"/>
    </source>
</evidence>
<dbReference type="Gene3D" id="1.20.120.350">
    <property type="entry name" value="Voltage-gated potassium channels. Chain C"/>
    <property type="match status" value="1"/>
</dbReference>
<evidence type="ECO:0000313" key="7">
    <source>
        <dbReference type="EMBL" id="CAL8088475.1"/>
    </source>
</evidence>
<dbReference type="Proteomes" id="UP001642540">
    <property type="component" value="Unassembled WGS sequence"/>
</dbReference>
<organism evidence="7 8">
    <name type="scientific">Orchesella dallaii</name>
    <dbReference type="NCBI Taxonomy" id="48710"/>
    <lineage>
        <taxon>Eukaryota</taxon>
        <taxon>Metazoa</taxon>
        <taxon>Ecdysozoa</taxon>
        <taxon>Arthropoda</taxon>
        <taxon>Hexapoda</taxon>
        <taxon>Collembola</taxon>
        <taxon>Entomobryomorpha</taxon>
        <taxon>Entomobryoidea</taxon>
        <taxon>Orchesellidae</taxon>
        <taxon>Orchesellinae</taxon>
        <taxon>Orchesella</taxon>
    </lineage>
</organism>
<accession>A0ABP1Q473</accession>
<evidence type="ECO:0000256" key="3">
    <source>
        <dbReference type="ARBA" id="ARBA00022989"/>
    </source>
</evidence>
<feature type="transmembrane region" description="Helical" evidence="5">
    <location>
        <begin position="90"/>
        <end position="111"/>
    </location>
</feature>
<evidence type="ECO:0000256" key="1">
    <source>
        <dbReference type="ARBA" id="ARBA00004141"/>
    </source>
</evidence>
<dbReference type="InterPro" id="IPR043203">
    <property type="entry name" value="VGCC_Ca_Na"/>
</dbReference>
<comment type="subcellular location">
    <subcellularLocation>
        <location evidence="1">Membrane</location>
        <topology evidence="1">Multi-pass membrane protein</topology>
    </subcellularLocation>
</comment>
<comment type="caution">
    <text evidence="7">The sequence shown here is derived from an EMBL/GenBank/DDBJ whole genome shotgun (WGS) entry which is preliminary data.</text>
</comment>